<protein>
    <recommendedName>
        <fullName evidence="4">NADH dehydrogenase [ubiquinone] 1 beta subcomplex subunit 6</fullName>
    </recommendedName>
</protein>
<evidence type="ECO:0008006" key="4">
    <source>
        <dbReference type="Google" id="ProtNLM"/>
    </source>
</evidence>
<name>A0A8J2KU22_9HEXA</name>
<dbReference type="EMBL" id="CAJVCH010456737">
    <property type="protein sequence ID" value="CAG7819692.1"/>
    <property type="molecule type" value="Genomic_DNA"/>
</dbReference>
<evidence type="ECO:0000256" key="1">
    <source>
        <dbReference type="SAM" id="Phobius"/>
    </source>
</evidence>
<keyword evidence="1" id="KW-0472">Membrane</keyword>
<feature type="non-terminal residue" evidence="2">
    <location>
        <position position="1"/>
    </location>
</feature>
<organism evidence="2 3">
    <name type="scientific">Allacma fusca</name>
    <dbReference type="NCBI Taxonomy" id="39272"/>
    <lineage>
        <taxon>Eukaryota</taxon>
        <taxon>Metazoa</taxon>
        <taxon>Ecdysozoa</taxon>
        <taxon>Arthropoda</taxon>
        <taxon>Hexapoda</taxon>
        <taxon>Collembola</taxon>
        <taxon>Symphypleona</taxon>
        <taxon>Sminthuridae</taxon>
        <taxon>Allacma</taxon>
    </lineage>
</organism>
<dbReference type="Pfam" id="PF09782">
    <property type="entry name" value="NDUF_B6"/>
    <property type="match status" value="1"/>
</dbReference>
<keyword evidence="1" id="KW-1133">Transmembrane helix</keyword>
<evidence type="ECO:0000313" key="2">
    <source>
        <dbReference type="EMBL" id="CAG7819692.1"/>
    </source>
</evidence>
<dbReference type="OrthoDB" id="5824032at2759"/>
<gene>
    <name evidence="2" type="ORF">AFUS01_LOCUS30123</name>
</gene>
<feature type="transmembrane region" description="Helical" evidence="1">
    <location>
        <begin position="106"/>
        <end position="124"/>
    </location>
</feature>
<evidence type="ECO:0000313" key="3">
    <source>
        <dbReference type="Proteomes" id="UP000708208"/>
    </source>
</evidence>
<proteinExistence type="predicted"/>
<keyword evidence="3" id="KW-1185">Reference proteome</keyword>
<reference evidence="2" key="1">
    <citation type="submission" date="2021-06" db="EMBL/GenBank/DDBJ databases">
        <authorList>
            <person name="Hodson N. C."/>
            <person name="Mongue J. A."/>
            <person name="Jaron S. K."/>
        </authorList>
    </citation>
    <scope>NUCLEOTIDE SEQUENCE</scope>
</reference>
<dbReference type="PANTHER" id="PTHR21106">
    <property type="entry name" value="NADH DEHYDROGENASE [UBIQUINONE] 1 BETA SUBCOMPLEX SUBUNIT 6"/>
    <property type="match status" value="1"/>
</dbReference>
<dbReference type="PANTHER" id="PTHR21106:SF2">
    <property type="entry name" value="NADH DEHYDROGENASE [UBIQUINONE] 1 BETA SUBCOMPLEX SUBUNIT 6"/>
    <property type="match status" value="1"/>
</dbReference>
<dbReference type="InterPro" id="IPR019174">
    <property type="entry name" value="NADH_DH_b-subcmplx_su6"/>
</dbReference>
<keyword evidence="1" id="KW-0812">Transmembrane</keyword>
<dbReference type="GO" id="GO:0005739">
    <property type="term" value="C:mitochondrion"/>
    <property type="evidence" value="ECO:0007669"/>
    <property type="project" value="GOC"/>
</dbReference>
<dbReference type="GO" id="GO:0006120">
    <property type="term" value="P:mitochondrial electron transport, NADH to ubiquinone"/>
    <property type="evidence" value="ECO:0007669"/>
    <property type="project" value="InterPro"/>
</dbReference>
<accession>A0A8J2KU22</accession>
<sequence>MAPPKYAGPGEAVESATSGVKPISIGGRLIHERERLSGMNDAERAWRKQWLKDQTLTPREPLFIPKDSPDLLNPIRKFYRWPLDQVFFKLLQPMIGKYPAQVGRFYVGRGLMGLWGIYLTIYYFKYQGN</sequence>
<dbReference type="AlphaFoldDB" id="A0A8J2KU22"/>
<dbReference type="Proteomes" id="UP000708208">
    <property type="component" value="Unassembled WGS sequence"/>
</dbReference>
<comment type="caution">
    <text evidence="2">The sequence shown here is derived from an EMBL/GenBank/DDBJ whole genome shotgun (WGS) entry which is preliminary data.</text>
</comment>